<feature type="compositionally biased region" description="Basic and acidic residues" evidence="11">
    <location>
        <begin position="822"/>
        <end position="835"/>
    </location>
</feature>
<sequence length="854" mass="96058">MEENLLPEQTSDNDRIIQVNIEEQMKTAYIDYSMSVIVGRALPDVRDGFKPVHRRVLFGMNELGNNSNKAYKKSARIVGEVMGKFHPHGDASIYDTLVRMAQEWTMRYTMVDGQGNFGNQDGDMPAAMRYTEVRLHKIAEAMLEDIDKDTVDFQLNFDDSLQEPTVLPSRIPQLLVNGSSGIAVGMATNMMPHNLSESIDGCVAYIDDKNITAEDLIKYVKAPDFPTGGVIYGMEGVRQGLLTGRGRVVLRGKCHIDTKASGREQIIITEVPYQVNRDTLTDRIGQLVNEKIVEGIAHVNNESNNREGTRIVVDLKRDAVANVVINQIYKYTELQTSYGINNVALVKGRPKILNVRDLISEFVEFRMEVVTRRAQFDLKKARERAHILQGYLIALDHLDEVIRLIRSSATPDLAKDNLINAGWGIDEIQAKAILELRLQRLTGMERDKIKEEFDNLMKLIASLEELLGSEQLRYELIKKELLEIKEKFGDARKTEIQYLADEMRIEDLIEEEDVVITISHLGYIKRTSASEYRQQRRGGRGAVGSKTREEDFVEHLFVGSTHDTMMFFTQQGRCYWLKVYEVPEGEKQSKGRAIQNLIQIPPDDKVKAIINVRNFEDKEYNSNHFIILCTRKGVIKKTYLEDFSRPRANGVNAINIIEGDELIEARMTDGNSEIMMAVKSGRAIRFPEEKVRPTGRGAIGVTGIEVDDETDEVIGMICVNKGETEKTVLVVSEKGFGKRTSVDEYRITNRGGKGVKTINVTEKTGKLVGILDVSEKEDLIITCKSGITLRTGISSIKEAGRATQGVILIRLDNGDEIAAVSKIEEQEINGKHEETGNSESNESNDNQSETTNTQ</sequence>
<proteinExistence type="inferred from homology"/>
<dbReference type="InterPro" id="IPR013757">
    <property type="entry name" value="Topo_IIA_A_a_sf"/>
</dbReference>
<dbReference type="SUPFAM" id="SSF101904">
    <property type="entry name" value="GyrA/ParC C-terminal domain-like"/>
    <property type="match status" value="1"/>
</dbReference>
<dbReference type="InterPro" id="IPR050220">
    <property type="entry name" value="Type_II_DNA_Topoisomerases"/>
</dbReference>
<dbReference type="OrthoDB" id="9806486at2"/>
<feature type="short sequence motif" description="GyrA-box" evidence="9">
    <location>
        <begin position="535"/>
        <end position="541"/>
    </location>
</feature>
<feature type="active site" description="O-(5'-phospho-DNA)-tyrosine intermediate" evidence="9 10">
    <location>
        <position position="130"/>
    </location>
</feature>
<dbReference type="Pfam" id="PF00521">
    <property type="entry name" value="DNA_topoisoIV"/>
    <property type="match status" value="1"/>
</dbReference>
<dbReference type="GO" id="GO:0009330">
    <property type="term" value="C:DNA topoisomerase type II (double strand cut, ATP-hydrolyzing) complex"/>
    <property type="evidence" value="ECO:0007669"/>
    <property type="project" value="TreeGrafter"/>
</dbReference>
<dbReference type="SUPFAM" id="SSF56719">
    <property type="entry name" value="Type II DNA topoisomerase"/>
    <property type="match status" value="1"/>
</dbReference>
<evidence type="ECO:0000259" key="12">
    <source>
        <dbReference type="PROSITE" id="PS52040"/>
    </source>
</evidence>
<comment type="catalytic activity">
    <reaction evidence="1 9 10">
        <text>ATP-dependent breakage, passage and rejoining of double-stranded DNA.</text>
        <dbReference type="EC" id="5.6.2.2"/>
    </reaction>
</comment>
<dbReference type="Proteomes" id="UP000321533">
    <property type="component" value="Chromosome"/>
</dbReference>
<evidence type="ECO:0000256" key="2">
    <source>
        <dbReference type="ARBA" id="ARBA00008263"/>
    </source>
</evidence>
<name>A0A5B8V419_9BACT</name>
<evidence type="ECO:0000256" key="3">
    <source>
        <dbReference type="ARBA" id="ARBA00022741"/>
    </source>
</evidence>
<dbReference type="EMBL" id="CP042435">
    <property type="protein sequence ID" value="QEC65919.1"/>
    <property type="molecule type" value="Genomic_DNA"/>
</dbReference>
<dbReference type="EC" id="5.6.2.2" evidence="9"/>
<keyword evidence="3 9" id="KW-0547">Nucleotide-binding</keyword>
<comment type="miscellaneous">
    <text evidence="9">Few gyrases are as efficient as E.coli at forming negative supercoils. Not all organisms have 2 type II topoisomerases; in organisms with a single type II topoisomerase this enzyme also has to decatenate newly replicated chromosomes.</text>
</comment>
<keyword evidence="5 9" id="KW-0799">Topoisomerase</keyword>
<dbReference type="GO" id="GO:0003677">
    <property type="term" value="F:DNA binding"/>
    <property type="evidence" value="ECO:0007669"/>
    <property type="project" value="UniProtKB-UniRule"/>
</dbReference>
<dbReference type="InterPro" id="IPR006691">
    <property type="entry name" value="GyrA/parC_rep"/>
</dbReference>
<dbReference type="NCBIfam" id="TIGR01063">
    <property type="entry name" value="gyrA"/>
    <property type="match status" value="1"/>
</dbReference>
<feature type="domain" description="Topo IIA-type catalytic" evidence="12">
    <location>
        <begin position="42"/>
        <end position="508"/>
    </location>
</feature>
<comment type="subcellular location">
    <subcellularLocation>
        <location evidence="9">Cytoplasm</location>
    </subcellularLocation>
</comment>
<evidence type="ECO:0000313" key="13">
    <source>
        <dbReference type="EMBL" id="QEC65919.1"/>
    </source>
</evidence>
<gene>
    <name evidence="9 13" type="primary">gyrA</name>
    <name evidence="13" type="ORF">FRZ67_00855</name>
</gene>
<keyword evidence="6 9" id="KW-0238">DNA-binding</keyword>
<evidence type="ECO:0000313" key="14">
    <source>
        <dbReference type="Proteomes" id="UP000321533"/>
    </source>
</evidence>
<keyword evidence="9" id="KW-0963">Cytoplasm</keyword>
<dbReference type="FunFam" id="3.90.199.10:FF:000001">
    <property type="entry name" value="DNA gyrase subunit A"/>
    <property type="match status" value="1"/>
</dbReference>
<dbReference type="AlphaFoldDB" id="A0A5B8V419"/>
<keyword evidence="14" id="KW-1185">Reference proteome</keyword>
<dbReference type="Gene3D" id="3.30.1360.40">
    <property type="match status" value="1"/>
</dbReference>
<dbReference type="SMART" id="SM00434">
    <property type="entry name" value="TOP4c"/>
    <property type="match status" value="1"/>
</dbReference>
<dbReference type="PANTHER" id="PTHR43493">
    <property type="entry name" value="DNA GYRASE/TOPOISOMERASE SUBUNIT A"/>
    <property type="match status" value="1"/>
</dbReference>
<dbReference type="Gene3D" id="1.10.268.10">
    <property type="entry name" value="Topoisomerase, domain 3"/>
    <property type="match status" value="1"/>
</dbReference>
<comment type="function">
    <text evidence="9">A type II topoisomerase that negatively supercoils closed circular double-stranded (ds) DNA in an ATP-dependent manner to modulate DNA topology and maintain chromosomes in an underwound state. Negative supercoiling favors strand separation, and DNA replication, transcription, recombination and repair, all of which involve strand separation. Also able to catalyze the interconversion of other topological isomers of dsDNA rings, including catenanes and knotted rings. Type II topoisomerases break and join 2 DNA strands simultaneously in an ATP-dependent manner.</text>
</comment>
<reference evidence="13 14" key="1">
    <citation type="journal article" date="2016" name="Int. J. Syst. Evol. Microbiol.">
        <title>Panacibacter ginsenosidivorans gen. nov., sp. nov., with ginsenoside converting activity isolated from soil of a ginseng field.</title>
        <authorList>
            <person name="Siddiqi M.Z."/>
            <person name="Muhammad Shafi S."/>
            <person name="Choi K.D."/>
            <person name="Im W.T."/>
        </authorList>
    </citation>
    <scope>NUCLEOTIDE SEQUENCE [LARGE SCALE GENOMIC DNA]</scope>
    <source>
        <strain evidence="13 14">Gsoil1550</strain>
    </source>
</reference>
<comment type="subunit">
    <text evidence="9">Heterotetramer, composed of two GyrA and two GyrB chains. In the heterotetramer, GyrA contains the active site tyrosine that forms a transient covalent intermediate with DNA, while GyrB binds cofactors and catalyzes ATP hydrolysis.</text>
</comment>
<evidence type="ECO:0000256" key="10">
    <source>
        <dbReference type="PROSITE-ProRule" id="PRU01384"/>
    </source>
</evidence>
<dbReference type="Gene3D" id="2.120.10.90">
    <property type="entry name" value="DNA gyrase/topoisomerase IV, subunit A, C-terminal"/>
    <property type="match status" value="1"/>
</dbReference>
<evidence type="ECO:0000256" key="9">
    <source>
        <dbReference type="HAMAP-Rule" id="MF_01897"/>
    </source>
</evidence>
<dbReference type="FunFam" id="1.10.268.10:FF:000001">
    <property type="entry name" value="DNA gyrase subunit A"/>
    <property type="match status" value="1"/>
</dbReference>
<evidence type="ECO:0000256" key="1">
    <source>
        <dbReference type="ARBA" id="ARBA00000185"/>
    </source>
</evidence>
<dbReference type="GO" id="GO:0005694">
    <property type="term" value="C:chromosome"/>
    <property type="evidence" value="ECO:0007669"/>
    <property type="project" value="InterPro"/>
</dbReference>
<dbReference type="PANTHER" id="PTHR43493:SF5">
    <property type="entry name" value="DNA GYRASE SUBUNIT A, CHLOROPLASTIC_MITOCHONDRIAL"/>
    <property type="match status" value="1"/>
</dbReference>
<feature type="compositionally biased region" description="Low complexity" evidence="11">
    <location>
        <begin position="837"/>
        <end position="854"/>
    </location>
</feature>
<dbReference type="NCBIfam" id="NF004043">
    <property type="entry name" value="PRK05560.1"/>
    <property type="match status" value="1"/>
</dbReference>
<dbReference type="InterPro" id="IPR013758">
    <property type="entry name" value="Topo_IIA_A/C_ab"/>
</dbReference>
<dbReference type="GO" id="GO:0034335">
    <property type="term" value="F:DNA negative supercoiling activity"/>
    <property type="evidence" value="ECO:0007669"/>
    <property type="project" value="UniProtKB-ARBA"/>
</dbReference>
<evidence type="ECO:0000256" key="7">
    <source>
        <dbReference type="ARBA" id="ARBA00023235"/>
    </source>
</evidence>
<comment type="subunit">
    <text evidence="8">Heterotetramer composed of ParC and ParE.</text>
</comment>
<dbReference type="CDD" id="cd00187">
    <property type="entry name" value="TOP4c"/>
    <property type="match status" value="1"/>
</dbReference>
<dbReference type="HAMAP" id="MF_01897">
    <property type="entry name" value="GyrA"/>
    <property type="match status" value="1"/>
</dbReference>
<dbReference type="GO" id="GO:0006265">
    <property type="term" value="P:DNA topological change"/>
    <property type="evidence" value="ECO:0007669"/>
    <property type="project" value="UniProtKB-UniRule"/>
</dbReference>
<protein>
    <recommendedName>
        <fullName evidence="9">DNA gyrase subunit A</fullName>
        <ecNumber evidence="9">5.6.2.2</ecNumber>
    </recommendedName>
</protein>
<evidence type="ECO:0000256" key="11">
    <source>
        <dbReference type="SAM" id="MobiDB-lite"/>
    </source>
</evidence>
<dbReference type="PROSITE" id="PS52040">
    <property type="entry name" value="TOPO_IIA"/>
    <property type="match status" value="1"/>
</dbReference>
<evidence type="ECO:0000256" key="5">
    <source>
        <dbReference type="ARBA" id="ARBA00023029"/>
    </source>
</evidence>
<evidence type="ECO:0000256" key="6">
    <source>
        <dbReference type="ARBA" id="ARBA00023125"/>
    </source>
</evidence>
<accession>A0A5B8V419</accession>
<dbReference type="GO" id="GO:0005737">
    <property type="term" value="C:cytoplasm"/>
    <property type="evidence" value="ECO:0007669"/>
    <property type="project" value="UniProtKB-SubCell"/>
</dbReference>
<dbReference type="InterPro" id="IPR002205">
    <property type="entry name" value="Topo_IIA_dom_A"/>
</dbReference>
<dbReference type="GO" id="GO:0006261">
    <property type="term" value="P:DNA-templated DNA replication"/>
    <property type="evidence" value="ECO:0007669"/>
    <property type="project" value="UniProtKB-UniRule"/>
</dbReference>
<dbReference type="InterPro" id="IPR013760">
    <property type="entry name" value="Topo_IIA-like_dom_sf"/>
</dbReference>
<feature type="region of interest" description="Disordered" evidence="11">
    <location>
        <begin position="822"/>
        <end position="854"/>
    </location>
</feature>
<dbReference type="KEGG" id="pgin:FRZ67_00855"/>
<dbReference type="FunFam" id="3.30.1360.40:FF:000002">
    <property type="entry name" value="DNA gyrase subunit A"/>
    <property type="match status" value="1"/>
</dbReference>
<dbReference type="GO" id="GO:0005524">
    <property type="term" value="F:ATP binding"/>
    <property type="evidence" value="ECO:0007669"/>
    <property type="project" value="UniProtKB-UniRule"/>
</dbReference>
<dbReference type="InterPro" id="IPR035516">
    <property type="entry name" value="Gyrase/topoIV_suA_C"/>
</dbReference>
<organism evidence="13 14">
    <name type="scientific">Panacibacter ginsenosidivorans</name>
    <dbReference type="NCBI Taxonomy" id="1813871"/>
    <lineage>
        <taxon>Bacteria</taxon>
        <taxon>Pseudomonadati</taxon>
        <taxon>Bacteroidota</taxon>
        <taxon>Chitinophagia</taxon>
        <taxon>Chitinophagales</taxon>
        <taxon>Chitinophagaceae</taxon>
        <taxon>Panacibacter</taxon>
    </lineage>
</organism>
<evidence type="ECO:0000256" key="8">
    <source>
        <dbReference type="ARBA" id="ARBA00063644"/>
    </source>
</evidence>
<comment type="similarity">
    <text evidence="2 9">Belongs to the type II topoisomerase GyrA/ParC subunit family.</text>
</comment>
<dbReference type="Pfam" id="PF03989">
    <property type="entry name" value="DNA_gyraseA_C"/>
    <property type="match status" value="6"/>
</dbReference>
<dbReference type="FunFam" id="2.120.10.90:FF:000005">
    <property type="entry name" value="DNA topoisomerase 4 subunit A"/>
    <property type="match status" value="1"/>
</dbReference>
<evidence type="ECO:0000256" key="4">
    <source>
        <dbReference type="ARBA" id="ARBA00022840"/>
    </source>
</evidence>
<dbReference type="NCBIfam" id="NF004044">
    <property type="entry name" value="PRK05561.1"/>
    <property type="match status" value="1"/>
</dbReference>
<dbReference type="Gene3D" id="3.90.199.10">
    <property type="entry name" value="Topoisomerase II, domain 5"/>
    <property type="match status" value="1"/>
</dbReference>
<keyword evidence="7 9" id="KW-0413">Isomerase</keyword>
<dbReference type="InterPro" id="IPR005743">
    <property type="entry name" value="GyrA"/>
</dbReference>
<keyword evidence="4 9" id="KW-0067">ATP-binding</keyword>